<dbReference type="AlphaFoldDB" id="A0A0K0GF69"/>
<organism evidence="2 3">
    <name type="scientific">Xanthomonas oryzae pv. oryzae (strain PXO99A)</name>
    <dbReference type="NCBI Taxonomy" id="360094"/>
    <lineage>
        <taxon>Bacteria</taxon>
        <taxon>Pseudomonadati</taxon>
        <taxon>Pseudomonadota</taxon>
        <taxon>Gammaproteobacteria</taxon>
        <taxon>Lysobacterales</taxon>
        <taxon>Lysobacteraceae</taxon>
        <taxon>Xanthomonas</taxon>
    </lineage>
</organism>
<dbReference type="HOGENOM" id="CLU_3124189_0_0_6"/>
<accession>A0A0K0GF69</accession>
<protein>
    <submittedName>
        <fullName evidence="2">Uncharacterized protein</fullName>
    </submittedName>
</protein>
<sequence length="52" mass="5425">MWMRYASAVPTSTTQTNAGTRKNDAINSAFYHGGAEPSCITTAQTTAVGTAD</sequence>
<dbReference type="EMBL" id="CP000967">
    <property type="protein sequence ID" value="ACD56694.1"/>
    <property type="molecule type" value="Genomic_DNA"/>
</dbReference>
<evidence type="ECO:0000313" key="2">
    <source>
        <dbReference type="EMBL" id="ACD56694.1"/>
    </source>
</evidence>
<dbReference type="KEGG" id="xop:PXO_03456"/>
<dbReference type="Proteomes" id="UP000001740">
    <property type="component" value="Chromosome"/>
</dbReference>
<reference evidence="2 3" key="1">
    <citation type="journal article" date="2008" name="BMC Genomics">
        <title>Genome sequence and rapid evolution of the rice pathogen Xanthomonas oryzae pv. oryzae PXO99A.</title>
        <authorList>
            <person name="Salzberg S.L."/>
            <person name="Sommer D.D."/>
            <person name="Schatz M.C."/>
            <person name="Phillippy A.M."/>
            <person name="Rabinowicz P.D."/>
            <person name="Tsuge S."/>
            <person name="Furutani A."/>
            <person name="Ochiai H."/>
            <person name="Delcher A.L."/>
            <person name="Kelley D."/>
            <person name="Madupu R."/>
            <person name="Puiu D."/>
            <person name="Radune D."/>
            <person name="Shumway M."/>
            <person name="Trapnell C."/>
            <person name="Aparna G."/>
            <person name="Jha G."/>
            <person name="Pandey A."/>
            <person name="Patil P.B."/>
            <person name="Ishihara H."/>
            <person name="Meyer D.F."/>
            <person name="Szurek B."/>
            <person name="Verdier V."/>
            <person name="Koebnik R."/>
            <person name="Dow J.M."/>
            <person name="Ryan R.P."/>
            <person name="Hirata H."/>
            <person name="Tsuyumu S."/>
            <person name="Won Lee S."/>
            <person name="Seo Y.S."/>
            <person name="Sriariyanum M."/>
            <person name="Ronald P.C."/>
            <person name="Sonti R.V."/>
            <person name="Van Sluys M.A."/>
            <person name="Leach J.E."/>
            <person name="White F.F."/>
            <person name="Bogdanove A.J."/>
        </authorList>
    </citation>
    <scope>NUCLEOTIDE SEQUENCE [LARGE SCALE GENOMIC DNA]</scope>
    <source>
        <strain evidence="2 3">PXO99A</strain>
    </source>
</reference>
<evidence type="ECO:0000313" key="3">
    <source>
        <dbReference type="Proteomes" id="UP000001740"/>
    </source>
</evidence>
<feature type="region of interest" description="Disordered" evidence="1">
    <location>
        <begin position="1"/>
        <end position="21"/>
    </location>
</feature>
<proteinExistence type="predicted"/>
<feature type="compositionally biased region" description="Polar residues" evidence="1">
    <location>
        <begin position="9"/>
        <end position="20"/>
    </location>
</feature>
<evidence type="ECO:0000256" key="1">
    <source>
        <dbReference type="SAM" id="MobiDB-lite"/>
    </source>
</evidence>
<name>A0A0K0GF69_XANOP</name>
<gene>
    <name evidence="2" type="ordered locus">PXO_03456</name>
</gene>